<accession>A0ABV1VMC6</accession>
<reference evidence="2 3" key="1">
    <citation type="submission" date="2024-06" db="EMBL/GenBank/DDBJ databases">
        <title>The Natural Products Discovery Center: Release of the First 8490 Sequenced Strains for Exploring Actinobacteria Biosynthetic Diversity.</title>
        <authorList>
            <person name="Kalkreuter E."/>
            <person name="Kautsar S.A."/>
            <person name="Yang D."/>
            <person name="Bader C.D."/>
            <person name="Teijaro C.N."/>
            <person name="Fluegel L."/>
            <person name="Davis C.M."/>
            <person name="Simpson J.R."/>
            <person name="Lauterbach L."/>
            <person name="Steele A.D."/>
            <person name="Gui C."/>
            <person name="Meng S."/>
            <person name="Li G."/>
            <person name="Viehrig K."/>
            <person name="Ye F."/>
            <person name="Su P."/>
            <person name="Kiefer A.F."/>
            <person name="Nichols A."/>
            <person name="Cepeda A.J."/>
            <person name="Yan W."/>
            <person name="Fan B."/>
            <person name="Jiang Y."/>
            <person name="Adhikari A."/>
            <person name="Zheng C.-J."/>
            <person name="Schuster L."/>
            <person name="Cowan T.M."/>
            <person name="Smanski M.J."/>
            <person name="Chevrette M.G."/>
            <person name="De Carvalho L.P.S."/>
            <person name="Shen B."/>
        </authorList>
    </citation>
    <scope>NUCLEOTIDE SEQUENCE [LARGE SCALE GENOMIC DNA]</scope>
    <source>
        <strain evidence="2 3">NPDC000632</strain>
    </source>
</reference>
<dbReference type="InterPro" id="IPR044857">
    <property type="entry name" value="T7SS_EccB_R1"/>
</dbReference>
<keyword evidence="3" id="KW-1185">Reference proteome</keyword>
<name>A0ABV1VMC6_9ACTN</name>
<dbReference type="Proteomes" id="UP001490330">
    <property type="component" value="Unassembled WGS sequence"/>
</dbReference>
<dbReference type="Gene3D" id="3.30.2390.20">
    <property type="entry name" value="Type VII secretion system EccB, repeat 1 domain"/>
    <property type="match status" value="1"/>
</dbReference>
<dbReference type="InterPro" id="IPR007795">
    <property type="entry name" value="T7SS_EccB"/>
</dbReference>
<dbReference type="EMBL" id="JBEPCV010000034">
    <property type="protein sequence ID" value="MER6907646.1"/>
    <property type="molecule type" value="Genomic_DNA"/>
</dbReference>
<dbReference type="NCBIfam" id="TIGR03919">
    <property type="entry name" value="T7SS_EccB"/>
    <property type="match status" value="1"/>
</dbReference>
<keyword evidence="1" id="KW-0812">Transmembrane</keyword>
<dbReference type="PANTHER" id="PTHR40765">
    <property type="entry name" value="ESX-2 SECRETION SYSTEM ATPASE ECCB2"/>
    <property type="match status" value="1"/>
</dbReference>
<keyword evidence="1" id="KW-1133">Transmembrane helix</keyword>
<dbReference type="PANTHER" id="PTHR40765:SF2">
    <property type="entry name" value="ESX-2 SECRETION SYSTEM ATPASE ECCB2"/>
    <property type="match status" value="1"/>
</dbReference>
<proteinExistence type="predicted"/>
<evidence type="ECO:0000313" key="3">
    <source>
        <dbReference type="Proteomes" id="UP001490330"/>
    </source>
</evidence>
<dbReference type="RefSeq" id="WP_350724894.1">
    <property type="nucleotide sequence ID" value="NZ_JBEPCO010000061.1"/>
</dbReference>
<sequence>MQNRKDQVQAHQFVVARLTAGLLRADPDAPETPLRRTNRGVIFGAILGVVISLGFLAYGFIRPGGATAWQDGRTLVIEKGTGNRYLYDGRLRPVRNYASARLILGPQMSTTTVASASLEGTTHGAAAGIEGAPDDLPRESAMGGQPWEVCVGGETAASGTRHIVTSLLVAADQQGSPVAGNEGVVVGYRDDTYLIWKGTRFKFTGGTSAMDALGYTAVAPLPVSDAFLDALPAGADLEPPPVAHLGSDGPVLDGVRSVVGQVFFVRTPGVSQQRYYLVEDTGLVPVTTTQAALALVRPDARDKAYGGRVPSALPLSTDALSRAPSSQDRSVIAAAASMPPSPPALRQPDAAHELCARIAPQGAKGTTVGLLTVDSADLRSKTQAPTQAMVPACVPVDAIYVPPNGGSLVRALSGSGIDPGAGSTIYLVTDTGVKYRIADSDSALALGYRLTAAQAVPMPLMDMLPTGPDLSTAAAEAGVGVVTDRSRCGSASAH</sequence>
<evidence type="ECO:0000256" key="1">
    <source>
        <dbReference type="SAM" id="Phobius"/>
    </source>
</evidence>
<gene>
    <name evidence="2" type="primary">eccB</name>
    <name evidence="2" type="ORF">ABT322_28765</name>
</gene>
<evidence type="ECO:0000313" key="2">
    <source>
        <dbReference type="EMBL" id="MER6907646.1"/>
    </source>
</evidence>
<feature type="transmembrane region" description="Helical" evidence="1">
    <location>
        <begin position="41"/>
        <end position="61"/>
    </location>
</feature>
<protein>
    <submittedName>
        <fullName evidence="2">Type VII secretion protein EccB</fullName>
    </submittedName>
</protein>
<comment type="caution">
    <text evidence="2">The sequence shown here is derived from an EMBL/GenBank/DDBJ whole genome shotgun (WGS) entry which is preliminary data.</text>
</comment>
<dbReference type="Pfam" id="PF05108">
    <property type="entry name" value="T7SS_ESX1_EccB"/>
    <property type="match status" value="1"/>
</dbReference>
<keyword evidence="1" id="KW-0472">Membrane</keyword>
<organism evidence="2 3">
    <name type="scientific">Streptomyces flaveolus</name>
    <dbReference type="NCBI Taxonomy" id="67297"/>
    <lineage>
        <taxon>Bacteria</taxon>
        <taxon>Bacillati</taxon>
        <taxon>Actinomycetota</taxon>
        <taxon>Actinomycetes</taxon>
        <taxon>Kitasatosporales</taxon>
        <taxon>Streptomycetaceae</taxon>
        <taxon>Streptomyces</taxon>
    </lineage>
</organism>